<evidence type="ECO:0000313" key="2">
    <source>
        <dbReference type="Proteomes" id="UP000323258"/>
    </source>
</evidence>
<keyword evidence="2" id="KW-1185">Reference proteome</keyword>
<dbReference type="EMBL" id="VSZS01000058">
    <property type="protein sequence ID" value="TYR33707.1"/>
    <property type="molecule type" value="Genomic_DNA"/>
</dbReference>
<accession>A0A5D4GZH4</accession>
<sequence>MNALTRTAKFMNVDWSLQPRNDEEGRWIAAVVDAIPKESLRHPATQFLIPIILSVIDGYLCGHSVLVDGLPTHIEDPSVDDRDAVLSALSAVKLIKANEANGEGYYDPCQRLTDTLGKPKSVLLNHSRPLGLHTWSDYPAVDALTDTIYADHFGPKQSTVRRKLLRLVLLELYLAWTTDPTLKLTVSRNNNDYPRDRYNGMGITKTIIDVINILRDAGLIRQAIGFNDRLSSKGYISRIWPTGKLTAMFGQAGFEPEDIDTHHRQETIVLNRPSSKPKVNERIDYDDTEETHRMRALLGEYNSLLARTDIGIPSRDTNPHDKFVYRVFNRGSFEMGGRFYGGWWQDCSKAERALITIDAEETIELDFPGMLPTLLYAEAGIDYWSEVGSDPYTLVDPPASVASIATREFCKTLFHAAVNAENETSALRSVLGKGQKLTHLRQILDLLKEKHRPIADSFGTGCGHEMMNKESKIAERIIEHFTQKGIPVLTVHDSYIVAWGYRHGLQEVMGIALETIR</sequence>
<evidence type="ECO:0000313" key="1">
    <source>
        <dbReference type="EMBL" id="TYR33707.1"/>
    </source>
</evidence>
<proteinExistence type="predicted"/>
<dbReference type="OrthoDB" id="7059994at2"/>
<protein>
    <submittedName>
        <fullName evidence="1">Uncharacterized protein</fullName>
    </submittedName>
</protein>
<reference evidence="1 2" key="2">
    <citation type="submission" date="2019-09" db="EMBL/GenBank/DDBJ databases">
        <title>Mesorhizobium sp. MaA-C15 isolated from Microcystis aeruginosa.</title>
        <authorList>
            <person name="Jeong S.E."/>
            <person name="Jin H.M."/>
            <person name="Jeon C.O."/>
        </authorList>
    </citation>
    <scope>NUCLEOTIDE SEQUENCE [LARGE SCALE GENOMIC DNA]</scope>
    <source>
        <strain evidence="1 2">MaA-C15</strain>
    </source>
</reference>
<dbReference type="RefSeq" id="WP_148913913.1">
    <property type="nucleotide sequence ID" value="NZ_VSZS01000058.1"/>
</dbReference>
<name>A0A5D4GZH4_9HYPH</name>
<organism evidence="1 2">
    <name type="scientific">Neoaquamicrobium microcysteis</name>
    <dbReference type="NCBI Taxonomy" id="2682781"/>
    <lineage>
        <taxon>Bacteria</taxon>
        <taxon>Pseudomonadati</taxon>
        <taxon>Pseudomonadota</taxon>
        <taxon>Alphaproteobacteria</taxon>
        <taxon>Hyphomicrobiales</taxon>
        <taxon>Phyllobacteriaceae</taxon>
        <taxon>Neoaquamicrobium</taxon>
    </lineage>
</organism>
<dbReference type="AlphaFoldDB" id="A0A5D4GZH4"/>
<gene>
    <name evidence="1" type="ORF">FY036_06525</name>
</gene>
<reference evidence="1 2" key="1">
    <citation type="submission" date="2019-08" db="EMBL/GenBank/DDBJ databases">
        <authorList>
            <person name="Seo Y.L."/>
        </authorList>
    </citation>
    <scope>NUCLEOTIDE SEQUENCE [LARGE SCALE GENOMIC DNA]</scope>
    <source>
        <strain evidence="1 2">MaA-C15</strain>
    </source>
</reference>
<dbReference type="Proteomes" id="UP000323258">
    <property type="component" value="Unassembled WGS sequence"/>
</dbReference>
<comment type="caution">
    <text evidence="1">The sequence shown here is derived from an EMBL/GenBank/DDBJ whole genome shotgun (WGS) entry which is preliminary data.</text>
</comment>